<keyword evidence="1" id="KW-0812">Transmembrane</keyword>
<keyword evidence="1" id="KW-1133">Transmembrane helix</keyword>
<reference evidence="2 3" key="1">
    <citation type="journal article" date="2018" name="Proc. Natl. Acad. Sci. U.S.A.">
        <title>Linking secondary metabolites to gene clusters through genome sequencing of six diverse Aspergillus species.</title>
        <authorList>
            <person name="Kaerboelling I."/>
            <person name="Vesth T.C."/>
            <person name="Frisvad J.C."/>
            <person name="Nybo J.L."/>
            <person name="Theobald S."/>
            <person name="Kuo A."/>
            <person name="Bowyer P."/>
            <person name="Matsuda Y."/>
            <person name="Mondo S."/>
            <person name="Lyhne E.K."/>
            <person name="Kogle M.E."/>
            <person name="Clum A."/>
            <person name="Lipzen A."/>
            <person name="Salamov A."/>
            <person name="Ngan C.Y."/>
            <person name="Daum C."/>
            <person name="Chiniquy J."/>
            <person name="Barry K."/>
            <person name="LaButti K."/>
            <person name="Haridas S."/>
            <person name="Simmons B.A."/>
            <person name="Magnuson J.K."/>
            <person name="Mortensen U.H."/>
            <person name="Larsen T.O."/>
            <person name="Grigoriev I.V."/>
            <person name="Baker S.E."/>
            <person name="Andersen M.R."/>
        </authorList>
    </citation>
    <scope>NUCLEOTIDE SEQUENCE [LARGE SCALE GENOMIC DNA]</scope>
    <source>
        <strain evidence="2 3">IBT 24754</strain>
    </source>
</reference>
<dbReference type="EMBL" id="MSFN02000002">
    <property type="protein sequence ID" value="PTU23195.1"/>
    <property type="molecule type" value="Genomic_DNA"/>
</dbReference>
<dbReference type="Proteomes" id="UP000244073">
    <property type="component" value="Unassembled WGS sequence"/>
</dbReference>
<comment type="caution">
    <text evidence="2">The sequence shown here is derived from an EMBL/GenBank/DDBJ whole genome shotgun (WGS) entry which is preliminary data.</text>
</comment>
<dbReference type="GeneID" id="63809362"/>
<gene>
    <name evidence="2" type="ORF">P175DRAFT_0163418</name>
</gene>
<protein>
    <submittedName>
        <fullName evidence="2">Uncharacterized protein</fullName>
    </submittedName>
</protein>
<dbReference type="RefSeq" id="XP_040754587.1">
    <property type="nucleotide sequence ID" value="XM_040892480.1"/>
</dbReference>
<proteinExistence type="predicted"/>
<feature type="transmembrane region" description="Helical" evidence="1">
    <location>
        <begin position="6"/>
        <end position="25"/>
    </location>
</feature>
<name>A0A2T5M3S8_9EURO</name>
<dbReference type="VEuPathDB" id="FungiDB:P175DRAFT_0163418"/>
<accession>A0A2T5M3S8</accession>
<organism evidence="2 3">
    <name type="scientific">Aspergillus ochraceoroseus IBT 24754</name>
    <dbReference type="NCBI Taxonomy" id="1392256"/>
    <lineage>
        <taxon>Eukaryota</taxon>
        <taxon>Fungi</taxon>
        <taxon>Dikarya</taxon>
        <taxon>Ascomycota</taxon>
        <taxon>Pezizomycotina</taxon>
        <taxon>Eurotiomycetes</taxon>
        <taxon>Eurotiomycetidae</taxon>
        <taxon>Eurotiales</taxon>
        <taxon>Aspergillaceae</taxon>
        <taxon>Aspergillus</taxon>
        <taxon>Aspergillus subgen. Nidulantes</taxon>
    </lineage>
</organism>
<sequence length="132" mass="15170">MKTWLGGFGYFLFYFIFSLHLPLWFKAGHARMRQMCPRDTGFGLACLGDDVMLIRSVLFPEAPRAKMVNQPRRLKGVGLFINCSYGARSWYQPGEYLHDFALSIRMESICGAFLGQTVWSLFALFEQSPGRR</sequence>
<dbReference type="AlphaFoldDB" id="A0A2T5M3S8"/>
<keyword evidence="1" id="KW-0472">Membrane</keyword>
<evidence type="ECO:0000256" key="1">
    <source>
        <dbReference type="SAM" id="Phobius"/>
    </source>
</evidence>
<evidence type="ECO:0000313" key="3">
    <source>
        <dbReference type="Proteomes" id="UP000244073"/>
    </source>
</evidence>
<evidence type="ECO:0000313" key="2">
    <source>
        <dbReference type="EMBL" id="PTU23195.1"/>
    </source>
</evidence>